<dbReference type="EMBL" id="CP122283">
    <property type="protein sequence ID" value="WGF39894.1"/>
    <property type="molecule type" value="Genomic_DNA"/>
</dbReference>
<proteinExistence type="predicted"/>
<dbReference type="RefSeq" id="WP_279495559.1">
    <property type="nucleotide sequence ID" value="NZ_CP122283.1"/>
</dbReference>
<name>A0ABY8KK74_9BACI</name>
<dbReference type="Proteomes" id="UP001244564">
    <property type="component" value="Chromosome"/>
</dbReference>
<evidence type="ECO:0000313" key="3">
    <source>
        <dbReference type="Proteomes" id="UP001244564"/>
    </source>
</evidence>
<evidence type="ECO:0000256" key="1">
    <source>
        <dbReference type="SAM" id="MobiDB-lite"/>
    </source>
</evidence>
<evidence type="ECO:0000313" key="2">
    <source>
        <dbReference type="EMBL" id="WGF39894.1"/>
    </source>
</evidence>
<protein>
    <submittedName>
        <fullName evidence="2">Phage portal protein</fullName>
    </submittedName>
</protein>
<accession>A0ABY8KK74</accession>
<dbReference type="Pfam" id="PF05133">
    <property type="entry name" value="SPP1_portal"/>
    <property type="match status" value="1"/>
</dbReference>
<organism evidence="2 3">
    <name type="scientific">Lysinibacillus capsici</name>
    <dbReference type="NCBI Taxonomy" id="2115968"/>
    <lineage>
        <taxon>Bacteria</taxon>
        <taxon>Bacillati</taxon>
        <taxon>Bacillota</taxon>
        <taxon>Bacilli</taxon>
        <taxon>Bacillales</taxon>
        <taxon>Bacillaceae</taxon>
        <taxon>Lysinibacillus</taxon>
    </lineage>
</organism>
<dbReference type="NCBIfam" id="TIGR01538">
    <property type="entry name" value="portal_SPP1"/>
    <property type="match status" value="1"/>
</dbReference>
<dbReference type="InterPro" id="IPR021145">
    <property type="entry name" value="Portal_protein_SPP1_Gp6-like"/>
</dbReference>
<reference evidence="2 3" key="1">
    <citation type="submission" date="2023-04" db="EMBL/GenBank/DDBJ databases">
        <title>Genomic of Lysinibacillus capsici TSBLM.</title>
        <authorList>
            <person name="Hu X.S."/>
            <person name="Yu C.H."/>
        </authorList>
    </citation>
    <scope>NUCLEOTIDE SEQUENCE [LARGE SCALE GENOMIC DNA]</scope>
    <source>
        <strain evidence="2 3">TSBLM</strain>
    </source>
</reference>
<dbReference type="InterPro" id="IPR006428">
    <property type="entry name" value="Portal_SPP1-type"/>
</dbReference>
<sequence length="488" mass="56025">MDEKLTIRQQMDAFKAYIPYLDEYGINETILAQIINEHKPIRREVEMLQKRYDTTDVPIMKRPIIELPIASENMKRIDQLINNKLNNAFDADVVDTKAGYFLGHPINYVVEKESPNFKVLTATIDEMRIRENMPAKDTSTGIQTSIAGYGARLVYWSEVNGKQVLRVSNVNPAECIFLYHENMHEPSYSIQYYSTTRIKVDGTKMKVQVAEFHDKENTWFFESGSSGFELVDVIPHYLLNPPLFGVENNDALQGEASKILALVDAYDRTMSDANSEVEATRLAILILRNIGMDDEDIQELNKSGALELWGNDSDVKYLTKDVNDSMIEHLLDRLDENITRFSKSVNFNDEAFGGNISGIAMRFKIFALEFKTILAEQRFRSALTYQFKLLCAGWSLLNICSPDDYLKIWFGFKRNLPSNLKEEAEIQSILQGRVSERTRLSLFSQIDDVEAEMEAMKQEKAEFQGELEGLKRKDIDNSDKNEETKEDE</sequence>
<gene>
    <name evidence="2" type="ORF">QBO96_06410</name>
</gene>
<keyword evidence="3" id="KW-1185">Reference proteome</keyword>
<feature type="region of interest" description="Disordered" evidence="1">
    <location>
        <begin position="458"/>
        <end position="488"/>
    </location>
</feature>